<dbReference type="InterPro" id="IPR012337">
    <property type="entry name" value="RNaseH-like_sf"/>
</dbReference>
<keyword evidence="10" id="KW-1185">Reference proteome</keyword>
<evidence type="ECO:0000256" key="2">
    <source>
        <dbReference type="ARBA" id="ARBA00022695"/>
    </source>
</evidence>
<evidence type="ECO:0000313" key="9">
    <source>
        <dbReference type="EMBL" id="NXJ26424.1"/>
    </source>
</evidence>
<dbReference type="GO" id="GO:0004519">
    <property type="term" value="F:endonuclease activity"/>
    <property type="evidence" value="ECO:0007669"/>
    <property type="project" value="UniProtKB-KW"/>
</dbReference>
<evidence type="ECO:0000256" key="4">
    <source>
        <dbReference type="ARBA" id="ARBA00022759"/>
    </source>
</evidence>
<evidence type="ECO:0000256" key="1">
    <source>
        <dbReference type="ARBA" id="ARBA00022679"/>
    </source>
</evidence>
<organism evidence="9 10">
    <name type="scientific">Dicrurus megarhynchus</name>
    <dbReference type="NCBI Taxonomy" id="450177"/>
    <lineage>
        <taxon>Eukaryota</taxon>
        <taxon>Metazoa</taxon>
        <taxon>Chordata</taxon>
        <taxon>Craniata</taxon>
        <taxon>Vertebrata</taxon>
        <taxon>Euteleostomi</taxon>
        <taxon>Archelosauria</taxon>
        <taxon>Archosauria</taxon>
        <taxon>Dinosauria</taxon>
        <taxon>Saurischia</taxon>
        <taxon>Theropoda</taxon>
        <taxon>Coelurosauria</taxon>
        <taxon>Aves</taxon>
        <taxon>Neognathae</taxon>
        <taxon>Neoaves</taxon>
        <taxon>Telluraves</taxon>
        <taxon>Australaves</taxon>
        <taxon>Passeriformes</taxon>
        <taxon>Corvoidea</taxon>
        <taxon>Dicruridae</taxon>
        <taxon>Dicrurus</taxon>
    </lineage>
</organism>
<dbReference type="GO" id="GO:0003964">
    <property type="term" value="F:RNA-directed DNA polymerase activity"/>
    <property type="evidence" value="ECO:0007669"/>
    <property type="project" value="UniProtKB-KW"/>
</dbReference>
<comment type="caution">
    <text evidence="9">The sequence shown here is derived from an EMBL/GenBank/DDBJ whole genome shotgun (WGS) entry which is preliminary data.</text>
</comment>
<accession>A0A7K9ZY69</accession>
<keyword evidence="6" id="KW-0862">Zinc</keyword>
<protein>
    <submittedName>
        <fullName evidence="9">IGEB protein</fullName>
    </submittedName>
</protein>
<dbReference type="PANTHER" id="PTHR41694:SF4">
    <property type="entry name" value="ENDOGENOUS RETROVIRUS GROUP K MEMBER 10 POL PROTEIN-RELATED"/>
    <property type="match status" value="1"/>
</dbReference>
<evidence type="ECO:0000256" key="7">
    <source>
        <dbReference type="ARBA" id="ARBA00022918"/>
    </source>
</evidence>
<dbReference type="Proteomes" id="UP000537234">
    <property type="component" value="Unassembled WGS sequence"/>
</dbReference>
<evidence type="ECO:0000256" key="6">
    <source>
        <dbReference type="ARBA" id="ARBA00022833"/>
    </source>
</evidence>
<dbReference type="SUPFAM" id="SSF53098">
    <property type="entry name" value="Ribonuclease H-like"/>
    <property type="match status" value="1"/>
</dbReference>
<dbReference type="GO" id="GO:0035613">
    <property type="term" value="F:RNA stem-loop binding"/>
    <property type="evidence" value="ECO:0007669"/>
    <property type="project" value="TreeGrafter"/>
</dbReference>
<dbReference type="GO" id="GO:0016787">
    <property type="term" value="F:hydrolase activity"/>
    <property type="evidence" value="ECO:0007669"/>
    <property type="project" value="UniProtKB-KW"/>
</dbReference>
<keyword evidence="3" id="KW-0540">Nuclease</keyword>
<name>A0A7K9ZY69_9CORV</name>
<keyword evidence="1" id="KW-0808">Transferase</keyword>
<gene>
    <name evidence="9" type="primary">Iap_1</name>
    <name evidence="9" type="ORF">DICMEG_R16281</name>
</gene>
<dbReference type="PANTHER" id="PTHR41694">
    <property type="entry name" value="ENDOGENOUS RETROVIRUS GROUP K MEMBER POL PROTEIN"/>
    <property type="match status" value="1"/>
</dbReference>
<keyword evidence="5" id="KW-0378">Hydrolase</keyword>
<evidence type="ECO:0000313" key="10">
    <source>
        <dbReference type="Proteomes" id="UP000537234"/>
    </source>
</evidence>
<sequence length="98" mass="11231">IVHRTGIPHSPTGQSIVERAHRNLKRMLELQKGGEETNCPARRLAKELFTLNFLNCSFKDHNPPVVRHFNDNVKLRLREKPPVVIKDPEPQKVQGPLP</sequence>
<feature type="non-terminal residue" evidence="9">
    <location>
        <position position="1"/>
    </location>
</feature>
<reference evidence="9 10" key="1">
    <citation type="submission" date="2019-09" db="EMBL/GenBank/DDBJ databases">
        <title>Bird 10,000 Genomes (B10K) Project - Family phase.</title>
        <authorList>
            <person name="Zhang G."/>
        </authorList>
    </citation>
    <scope>NUCLEOTIDE SEQUENCE [LARGE SCALE GENOMIC DNA]</scope>
    <source>
        <strain evidence="9">B10K-DU-001-48</strain>
        <tissue evidence="9">Muscle</tissue>
    </source>
</reference>
<dbReference type="EMBL" id="VXAD01009395">
    <property type="protein sequence ID" value="NXJ26424.1"/>
    <property type="molecule type" value="Genomic_DNA"/>
</dbReference>
<dbReference type="AlphaFoldDB" id="A0A7K9ZY69"/>
<keyword evidence="4" id="KW-0255">Endonuclease</keyword>
<keyword evidence="2" id="KW-0548">Nucleotidyltransferase</keyword>
<evidence type="ECO:0000256" key="3">
    <source>
        <dbReference type="ARBA" id="ARBA00022722"/>
    </source>
</evidence>
<evidence type="ECO:0000256" key="5">
    <source>
        <dbReference type="ARBA" id="ARBA00022801"/>
    </source>
</evidence>
<keyword evidence="8" id="KW-0511">Multifunctional enzyme</keyword>
<dbReference type="Gene3D" id="3.30.420.10">
    <property type="entry name" value="Ribonuclease H-like superfamily/Ribonuclease H"/>
    <property type="match status" value="1"/>
</dbReference>
<keyword evidence="7" id="KW-0695">RNA-directed DNA polymerase</keyword>
<proteinExistence type="predicted"/>
<evidence type="ECO:0000256" key="8">
    <source>
        <dbReference type="ARBA" id="ARBA00023268"/>
    </source>
</evidence>
<feature type="non-terminal residue" evidence="9">
    <location>
        <position position="98"/>
    </location>
</feature>
<dbReference type="InterPro" id="IPR036397">
    <property type="entry name" value="RNaseH_sf"/>
</dbReference>